<feature type="region of interest" description="Disordered" evidence="1">
    <location>
        <begin position="290"/>
        <end position="313"/>
    </location>
</feature>
<dbReference type="InterPro" id="IPR021072">
    <property type="entry name" value="MAGE_N"/>
</dbReference>
<dbReference type="Proteomes" id="UP000437017">
    <property type="component" value="Unassembled WGS sequence"/>
</dbReference>
<accession>A0A643BYX7</accession>
<dbReference type="EMBL" id="SGJD01003287">
    <property type="protein sequence ID" value="KAB0393219.1"/>
    <property type="molecule type" value="Genomic_DNA"/>
</dbReference>
<keyword evidence="4" id="KW-1185">Reference proteome</keyword>
<dbReference type="Gene3D" id="1.10.10.1210">
    <property type="entry name" value="MAGE homology domain, winged helix WH2 motif"/>
    <property type="match status" value="1"/>
</dbReference>
<comment type="caution">
    <text evidence="3">The sequence shown here is derived from an EMBL/GenBank/DDBJ whole genome shotgun (WGS) entry which is preliminary data.</text>
</comment>
<organism evidence="3 4">
    <name type="scientific">Balaenoptera physalus</name>
    <name type="common">Fin whale</name>
    <name type="synonym">Balaena physalus</name>
    <dbReference type="NCBI Taxonomy" id="9770"/>
    <lineage>
        <taxon>Eukaryota</taxon>
        <taxon>Metazoa</taxon>
        <taxon>Chordata</taxon>
        <taxon>Craniata</taxon>
        <taxon>Vertebrata</taxon>
        <taxon>Euteleostomi</taxon>
        <taxon>Mammalia</taxon>
        <taxon>Eutheria</taxon>
        <taxon>Laurasiatheria</taxon>
        <taxon>Artiodactyla</taxon>
        <taxon>Whippomorpha</taxon>
        <taxon>Cetacea</taxon>
        <taxon>Mysticeti</taxon>
        <taxon>Balaenopteridae</taxon>
        <taxon>Balaenoptera</taxon>
    </lineage>
</organism>
<evidence type="ECO:0000313" key="3">
    <source>
        <dbReference type="EMBL" id="KAB0393219.1"/>
    </source>
</evidence>
<dbReference type="PANTHER" id="PTHR11736:SF145">
    <property type="entry name" value="MELANOMA-ASSOCIATED ANTIGEN B16"/>
    <property type="match status" value="1"/>
</dbReference>
<dbReference type="InterPro" id="IPR037445">
    <property type="entry name" value="MAGE"/>
</dbReference>
<gene>
    <name evidence="3" type="ORF">E2I00_012817</name>
</gene>
<evidence type="ECO:0000313" key="4">
    <source>
        <dbReference type="Proteomes" id="UP000437017"/>
    </source>
</evidence>
<sequence length="488" mass="54574">GIAQTYLFWGHLALREPPSTITTAVAVSCTRSNKGANRVKKRKIQAPHGPCLTISACVQDPVSNKVTFLVSFLLLINKMKAPITKTHMLMNKVVSVERFHALISKMDLTFDRKLSNDKDITKDNLATEEEIWEEINVMKALRDEEGKSQGKIAARVGSTATVSVHYRAKAQGCGGFNLRRRLQSAARGAPGAARCQVVNLIAHRPVRVLLPTRVIMSQLRPQYSYDQCQQTFSESQGLEITQISKALEETQLSSHPVMPGDLKEASGACIPSTPQGPQNFCSSSIAIKATSPTKSDEGSNSQEREDTLSTSQAVLDPKNVPIDALDKQVAMLVDFLLFKYQMKEPITKADMLKVVIKECEVHFPEILLRASERMEMIFGLDLMEVDHTNHHYGLFIKLGLTYDGMLHVERGVPKTGLLILILSVIFMKGNRATEDEVWEVLNVTGLYSGRKHFIFREPRELITKEFKFCPFLKDCPLSTYTYVLTYVV</sequence>
<name>A0A643BYX7_BALPH</name>
<dbReference type="PROSITE" id="PS50838">
    <property type="entry name" value="MAGE"/>
    <property type="match status" value="1"/>
</dbReference>
<dbReference type="GO" id="GO:0000122">
    <property type="term" value="P:negative regulation of transcription by RNA polymerase II"/>
    <property type="evidence" value="ECO:0007669"/>
    <property type="project" value="TreeGrafter"/>
</dbReference>
<proteinExistence type="predicted"/>
<dbReference type="SMART" id="SM01373">
    <property type="entry name" value="MAGE"/>
    <property type="match status" value="1"/>
</dbReference>
<dbReference type="InterPro" id="IPR041898">
    <property type="entry name" value="MAGE_WH1"/>
</dbReference>
<reference evidence="3 4" key="1">
    <citation type="journal article" date="2019" name="PLoS ONE">
        <title>Genomic analyses reveal an absence of contemporary introgressive admixture between fin whales and blue whales, despite known hybrids.</title>
        <authorList>
            <person name="Westbury M.V."/>
            <person name="Petersen B."/>
            <person name="Lorenzen E.D."/>
        </authorList>
    </citation>
    <scope>NUCLEOTIDE SEQUENCE [LARGE SCALE GENOMIC DNA]</scope>
    <source>
        <strain evidence="3">FinWhale-01</strain>
    </source>
</reference>
<dbReference type="SMART" id="SM01392">
    <property type="entry name" value="MAGE_N"/>
    <property type="match status" value="1"/>
</dbReference>
<dbReference type="PANTHER" id="PTHR11736">
    <property type="entry name" value="MELANOMA-ASSOCIATED ANTIGEN MAGE ANTIGEN"/>
    <property type="match status" value="1"/>
</dbReference>
<dbReference type="FunFam" id="1.10.10.1200:FF:000007">
    <property type="entry name" value="Melanoma-associated antigen C2"/>
    <property type="match status" value="1"/>
</dbReference>
<evidence type="ECO:0000259" key="2">
    <source>
        <dbReference type="PROSITE" id="PS50838"/>
    </source>
</evidence>
<dbReference type="Pfam" id="PF12440">
    <property type="entry name" value="MAGE_N"/>
    <property type="match status" value="1"/>
</dbReference>
<dbReference type="Gene3D" id="1.10.10.1200">
    <property type="entry name" value="MAGE homology domain, winged helix WH1 motif"/>
    <property type="match status" value="1"/>
</dbReference>
<dbReference type="InterPro" id="IPR002190">
    <property type="entry name" value="MHD_dom"/>
</dbReference>
<protein>
    <recommendedName>
        <fullName evidence="2">MAGE domain-containing protein</fullName>
    </recommendedName>
</protein>
<evidence type="ECO:0000256" key="1">
    <source>
        <dbReference type="SAM" id="MobiDB-lite"/>
    </source>
</evidence>
<feature type="compositionally biased region" description="Basic and acidic residues" evidence="1">
    <location>
        <begin position="294"/>
        <end position="307"/>
    </location>
</feature>
<feature type="domain" description="MAGE" evidence="2">
    <location>
        <begin position="325"/>
        <end position="473"/>
    </location>
</feature>
<dbReference type="OrthoDB" id="205198at2759"/>
<dbReference type="InterPro" id="IPR041899">
    <property type="entry name" value="MAGE_WH2"/>
</dbReference>
<dbReference type="GO" id="GO:0005634">
    <property type="term" value="C:nucleus"/>
    <property type="evidence" value="ECO:0007669"/>
    <property type="project" value="TreeGrafter"/>
</dbReference>
<dbReference type="AlphaFoldDB" id="A0A643BYX7"/>
<feature type="non-terminal residue" evidence="3">
    <location>
        <position position="1"/>
    </location>
</feature>